<dbReference type="EMBL" id="BGZK01000710">
    <property type="protein sequence ID" value="GBP57187.1"/>
    <property type="molecule type" value="Genomic_DNA"/>
</dbReference>
<dbReference type="AlphaFoldDB" id="A0A4C1X4F7"/>
<name>A0A4C1X4F7_EUMVA</name>
<gene>
    <name evidence="1" type="ORF">EVAR_37866_1</name>
</gene>
<comment type="caution">
    <text evidence="1">The sequence shown here is derived from an EMBL/GenBank/DDBJ whole genome shotgun (WGS) entry which is preliminary data.</text>
</comment>
<dbReference type="Proteomes" id="UP000299102">
    <property type="component" value="Unassembled WGS sequence"/>
</dbReference>
<evidence type="ECO:0000313" key="2">
    <source>
        <dbReference type="Proteomes" id="UP000299102"/>
    </source>
</evidence>
<sequence length="144" mass="16039">MNSEETETGKNVRVQGQGYMVDALTLPNQTLSIFAEKLKMRATCAPDSHFHERLRGELSKPCTDLWLLVSRSASARHEHGPSPALNSVQFEYVLTLGSVKQSAVVLRVRPSAVINIPYAASLFPLLTSKDFVNRDSCTVYPNRY</sequence>
<evidence type="ECO:0000313" key="1">
    <source>
        <dbReference type="EMBL" id="GBP57187.1"/>
    </source>
</evidence>
<keyword evidence="2" id="KW-1185">Reference proteome</keyword>
<organism evidence="1 2">
    <name type="scientific">Eumeta variegata</name>
    <name type="common">Bagworm moth</name>
    <name type="synonym">Eumeta japonica</name>
    <dbReference type="NCBI Taxonomy" id="151549"/>
    <lineage>
        <taxon>Eukaryota</taxon>
        <taxon>Metazoa</taxon>
        <taxon>Ecdysozoa</taxon>
        <taxon>Arthropoda</taxon>
        <taxon>Hexapoda</taxon>
        <taxon>Insecta</taxon>
        <taxon>Pterygota</taxon>
        <taxon>Neoptera</taxon>
        <taxon>Endopterygota</taxon>
        <taxon>Lepidoptera</taxon>
        <taxon>Glossata</taxon>
        <taxon>Ditrysia</taxon>
        <taxon>Tineoidea</taxon>
        <taxon>Psychidae</taxon>
        <taxon>Oiketicinae</taxon>
        <taxon>Eumeta</taxon>
    </lineage>
</organism>
<proteinExistence type="predicted"/>
<reference evidence="1 2" key="1">
    <citation type="journal article" date="2019" name="Commun. Biol.">
        <title>The bagworm genome reveals a unique fibroin gene that provides high tensile strength.</title>
        <authorList>
            <person name="Kono N."/>
            <person name="Nakamura H."/>
            <person name="Ohtoshi R."/>
            <person name="Tomita M."/>
            <person name="Numata K."/>
            <person name="Arakawa K."/>
        </authorList>
    </citation>
    <scope>NUCLEOTIDE SEQUENCE [LARGE SCALE GENOMIC DNA]</scope>
</reference>
<protein>
    <submittedName>
        <fullName evidence="1">Uncharacterized protein</fullName>
    </submittedName>
</protein>
<accession>A0A4C1X4F7</accession>